<evidence type="ECO:0000313" key="3">
    <source>
        <dbReference type="EMBL" id="KAF6078444.1"/>
    </source>
</evidence>
<sequence>MGGLIPFNILLLFRCVFHVLLSQSDRNDTFYVLRRTSASPPPRTHEHQGPGPDGVSSLASPPLRLSGGCRLSPAHFCPEGGSSAHPPGLLLLLPPVRAAPLVPAVLVFGIFLPHRLAPVPSASAPREATCWGLLSVSGLLSTVRVGSRLPPPSPSAGRPASTSWSCTFLGRNSPPIRTDPRPGQSCRPWLCDWGQVI</sequence>
<proteinExistence type="predicted"/>
<feature type="region of interest" description="Disordered" evidence="1">
    <location>
        <begin position="36"/>
        <end position="59"/>
    </location>
</feature>
<comment type="caution">
    <text evidence="3">The sequence shown here is derived from an EMBL/GenBank/DDBJ whole genome shotgun (WGS) entry which is preliminary data.</text>
</comment>
<organism evidence="3 4">
    <name type="scientific">Phyllostomus discolor</name>
    <name type="common">pale spear-nosed bat</name>
    <dbReference type="NCBI Taxonomy" id="89673"/>
    <lineage>
        <taxon>Eukaryota</taxon>
        <taxon>Metazoa</taxon>
        <taxon>Chordata</taxon>
        <taxon>Craniata</taxon>
        <taxon>Vertebrata</taxon>
        <taxon>Euteleostomi</taxon>
        <taxon>Mammalia</taxon>
        <taxon>Eutheria</taxon>
        <taxon>Laurasiatheria</taxon>
        <taxon>Chiroptera</taxon>
        <taxon>Yangochiroptera</taxon>
        <taxon>Phyllostomidae</taxon>
        <taxon>Phyllostominae</taxon>
        <taxon>Phyllostomus</taxon>
    </lineage>
</organism>
<dbReference type="Proteomes" id="UP000664940">
    <property type="component" value="Unassembled WGS sequence"/>
</dbReference>
<evidence type="ECO:0000313" key="4">
    <source>
        <dbReference type="Proteomes" id="UP000664940"/>
    </source>
</evidence>
<name>A0A833YMP0_9CHIR</name>
<evidence type="ECO:0000256" key="2">
    <source>
        <dbReference type="SAM" id="SignalP"/>
    </source>
</evidence>
<feature type="chain" id="PRO_5032723115" evidence="2">
    <location>
        <begin position="23"/>
        <end position="197"/>
    </location>
</feature>
<dbReference type="EMBL" id="JABVXQ010000014">
    <property type="protein sequence ID" value="KAF6078444.1"/>
    <property type="molecule type" value="Genomic_DNA"/>
</dbReference>
<feature type="signal peptide" evidence="2">
    <location>
        <begin position="1"/>
        <end position="22"/>
    </location>
</feature>
<keyword evidence="2" id="KW-0732">Signal</keyword>
<accession>A0A833YMP0</accession>
<dbReference type="AlphaFoldDB" id="A0A833YMP0"/>
<reference evidence="3 4" key="1">
    <citation type="journal article" date="2020" name="Nature">
        <title>Six reference-quality genomes reveal evolution of bat adaptations.</title>
        <authorList>
            <person name="Jebb D."/>
            <person name="Huang Z."/>
            <person name="Pippel M."/>
            <person name="Hughes G.M."/>
            <person name="Lavrichenko K."/>
            <person name="Devanna P."/>
            <person name="Winkler S."/>
            <person name="Jermiin L.S."/>
            <person name="Skirmuntt E.C."/>
            <person name="Katzourakis A."/>
            <person name="Burkitt-Gray L."/>
            <person name="Ray D.A."/>
            <person name="Sullivan K.A.M."/>
            <person name="Roscito J.G."/>
            <person name="Kirilenko B.M."/>
            <person name="Davalos L.M."/>
            <person name="Corthals A.P."/>
            <person name="Power M.L."/>
            <person name="Jones G."/>
            <person name="Ransome R.D."/>
            <person name="Dechmann D.K.N."/>
            <person name="Locatelli A.G."/>
            <person name="Puechmaille S.J."/>
            <person name="Fedrigo O."/>
            <person name="Jarvis E.D."/>
            <person name="Hiller M."/>
            <person name="Vernes S.C."/>
            <person name="Myers E.W."/>
            <person name="Teeling E.C."/>
        </authorList>
    </citation>
    <scope>NUCLEOTIDE SEQUENCE [LARGE SCALE GENOMIC DNA]</scope>
    <source>
        <strain evidence="3">Bat1K_MPI-CBG_1</strain>
    </source>
</reference>
<gene>
    <name evidence="3" type="ORF">HJG60_009261</name>
</gene>
<evidence type="ECO:0000256" key="1">
    <source>
        <dbReference type="SAM" id="MobiDB-lite"/>
    </source>
</evidence>
<protein>
    <submittedName>
        <fullName evidence="3">Uncharacterized protein</fullName>
    </submittedName>
</protein>